<organism evidence="1 2">
    <name type="scientific">Schizophyllum amplum</name>
    <dbReference type="NCBI Taxonomy" id="97359"/>
    <lineage>
        <taxon>Eukaryota</taxon>
        <taxon>Fungi</taxon>
        <taxon>Dikarya</taxon>
        <taxon>Basidiomycota</taxon>
        <taxon>Agaricomycotina</taxon>
        <taxon>Agaricomycetes</taxon>
        <taxon>Agaricomycetidae</taxon>
        <taxon>Agaricales</taxon>
        <taxon>Schizophyllaceae</taxon>
        <taxon>Schizophyllum</taxon>
    </lineage>
</organism>
<proteinExistence type="predicted"/>
<evidence type="ECO:0000313" key="2">
    <source>
        <dbReference type="Proteomes" id="UP000320762"/>
    </source>
</evidence>
<protein>
    <submittedName>
        <fullName evidence="1">Uncharacterized protein</fullName>
    </submittedName>
</protein>
<evidence type="ECO:0000313" key="1">
    <source>
        <dbReference type="EMBL" id="TRM55891.1"/>
    </source>
</evidence>
<name>A0A550BTN9_9AGAR</name>
<accession>A0A550BTN9</accession>
<keyword evidence="2" id="KW-1185">Reference proteome</keyword>
<gene>
    <name evidence="1" type="ORF">BD626DRAFT_576421</name>
</gene>
<reference evidence="1 2" key="1">
    <citation type="journal article" date="2019" name="New Phytol.">
        <title>Comparative genomics reveals unique wood-decay strategies and fruiting body development in the Schizophyllaceae.</title>
        <authorList>
            <person name="Almasi E."/>
            <person name="Sahu N."/>
            <person name="Krizsan K."/>
            <person name="Balint B."/>
            <person name="Kovacs G.M."/>
            <person name="Kiss B."/>
            <person name="Cseklye J."/>
            <person name="Drula E."/>
            <person name="Henrissat B."/>
            <person name="Nagy I."/>
            <person name="Chovatia M."/>
            <person name="Adam C."/>
            <person name="LaButti K."/>
            <person name="Lipzen A."/>
            <person name="Riley R."/>
            <person name="Grigoriev I.V."/>
            <person name="Nagy L.G."/>
        </authorList>
    </citation>
    <scope>NUCLEOTIDE SEQUENCE [LARGE SCALE GENOMIC DNA]</scope>
    <source>
        <strain evidence="1 2">NL-1724</strain>
    </source>
</reference>
<dbReference type="AlphaFoldDB" id="A0A550BTN9"/>
<comment type="caution">
    <text evidence="1">The sequence shown here is derived from an EMBL/GenBank/DDBJ whole genome shotgun (WGS) entry which is preliminary data.</text>
</comment>
<dbReference type="Proteomes" id="UP000320762">
    <property type="component" value="Unassembled WGS sequence"/>
</dbReference>
<dbReference type="EMBL" id="VDMD01000089">
    <property type="protein sequence ID" value="TRM55891.1"/>
    <property type="molecule type" value="Genomic_DNA"/>
</dbReference>
<sequence length="146" mass="15702">MGEDTGTVDDTAEFAGALNKPRKLCAISIARVRPLQPARWITNLARPATRSIRRALAATPGGHVTCRRAPVAMPGIRADEQHRCLCELGELLYMVVRQLDHKLRELGDDLRPAWGDFRPVLEAGVPPGAGNAAAAAAQYATARGLQ</sequence>